<evidence type="ECO:0000313" key="4">
    <source>
        <dbReference type="Proteomes" id="UP001058271"/>
    </source>
</evidence>
<proteinExistence type="predicted"/>
<dbReference type="RefSeq" id="WP_260725683.1">
    <property type="nucleotide sequence ID" value="NZ_BAAABS010000068.1"/>
</dbReference>
<dbReference type="PANTHER" id="PTHR43157:SF31">
    <property type="entry name" value="PHOSPHATIDYLINOSITOL-GLYCAN BIOSYNTHESIS CLASS F PROTEIN"/>
    <property type="match status" value="1"/>
</dbReference>
<dbReference type="PRINTS" id="PR00081">
    <property type="entry name" value="GDHRDH"/>
</dbReference>
<gene>
    <name evidence="3" type="ORF">Drose_35855</name>
</gene>
<dbReference type="SMART" id="SM00822">
    <property type="entry name" value="PKS_KR"/>
    <property type="match status" value="1"/>
</dbReference>
<dbReference type="CDD" id="cd05327">
    <property type="entry name" value="retinol-DH_like_SDR_c_like"/>
    <property type="match status" value="1"/>
</dbReference>
<dbReference type="Gene3D" id="3.40.50.720">
    <property type="entry name" value="NAD(P)-binding Rossmann-like Domain"/>
    <property type="match status" value="1"/>
</dbReference>
<feature type="domain" description="Ketoreductase" evidence="2">
    <location>
        <begin position="15"/>
        <end position="162"/>
    </location>
</feature>
<sequence>MPPWTAADIPNLAGRTVIVTGATGGIGWHTALELARRGARTVVAGRDPDKAEAAAASIRARTGPRTTVQAAPLDLADLASVRRFTARFLADHDGLDVLVNNAGVMAIPRELTADGFERQLGTNHLGHFALTGLLLSALLARPGARVVTVSSSLYASGRVDFDDLMGERNYGQLRAYNQSKLANVLFAFELQRRADAVGAALASVVVHPGVARTNLAHTGGPVRAVLLRLMRLTAQTPAEAARSSLFAATTPDIHGGEFIAPGGPGQRSGHPTRIVPDERARDTATASRLWTVSQELTGVRFTAFDRA</sequence>
<dbReference type="EMBL" id="CP073721">
    <property type="protein sequence ID" value="UWZ36352.1"/>
    <property type="molecule type" value="Genomic_DNA"/>
</dbReference>
<dbReference type="Pfam" id="PF00106">
    <property type="entry name" value="adh_short"/>
    <property type="match status" value="1"/>
</dbReference>
<dbReference type="Proteomes" id="UP001058271">
    <property type="component" value="Chromosome"/>
</dbReference>
<evidence type="ECO:0000313" key="3">
    <source>
        <dbReference type="EMBL" id="UWZ36352.1"/>
    </source>
</evidence>
<accession>A0ABY5Z4G1</accession>
<dbReference type="NCBIfam" id="NF004846">
    <property type="entry name" value="PRK06197.1"/>
    <property type="match status" value="1"/>
</dbReference>
<dbReference type="SUPFAM" id="SSF51735">
    <property type="entry name" value="NAD(P)-binding Rossmann-fold domains"/>
    <property type="match status" value="1"/>
</dbReference>
<reference evidence="3" key="1">
    <citation type="submission" date="2021-04" db="EMBL/GenBank/DDBJ databases">
        <title>Biosynthetic gene clusters of Dactylosporangioum roseum.</title>
        <authorList>
            <person name="Hartkoorn R.C."/>
            <person name="Beaudoing E."/>
            <person name="Hot D."/>
            <person name="Moureu S."/>
        </authorList>
    </citation>
    <scope>NUCLEOTIDE SEQUENCE</scope>
    <source>
        <strain evidence="3">NRRL B-16295</strain>
    </source>
</reference>
<evidence type="ECO:0000259" key="2">
    <source>
        <dbReference type="SMART" id="SM00822"/>
    </source>
</evidence>
<keyword evidence="1" id="KW-0560">Oxidoreductase</keyword>
<name>A0ABY5Z4G1_9ACTN</name>
<dbReference type="InterPro" id="IPR036291">
    <property type="entry name" value="NAD(P)-bd_dom_sf"/>
</dbReference>
<dbReference type="PANTHER" id="PTHR43157">
    <property type="entry name" value="PHOSPHATIDYLINOSITOL-GLYCAN BIOSYNTHESIS CLASS F PROTEIN-RELATED"/>
    <property type="match status" value="1"/>
</dbReference>
<evidence type="ECO:0000256" key="1">
    <source>
        <dbReference type="ARBA" id="ARBA00023002"/>
    </source>
</evidence>
<dbReference type="InterPro" id="IPR057326">
    <property type="entry name" value="KR_dom"/>
</dbReference>
<dbReference type="InterPro" id="IPR002347">
    <property type="entry name" value="SDR_fam"/>
</dbReference>
<protein>
    <submittedName>
        <fullName evidence="3">SDR family NAD(P)-dependent oxidoreductase</fullName>
    </submittedName>
</protein>
<keyword evidence="4" id="KW-1185">Reference proteome</keyword>
<organism evidence="3 4">
    <name type="scientific">Dactylosporangium roseum</name>
    <dbReference type="NCBI Taxonomy" id="47989"/>
    <lineage>
        <taxon>Bacteria</taxon>
        <taxon>Bacillati</taxon>
        <taxon>Actinomycetota</taxon>
        <taxon>Actinomycetes</taxon>
        <taxon>Micromonosporales</taxon>
        <taxon>Micromonosporaceae</taxon>
        <taxon>Dactylosporangium</taxon>
    </lineage>
</organism>